<keyword evidence="5" id="KW-1003">Cell membrane</keyword>
<dbReference type="GO" id="GO:0005737">
    <property type="term" value="C:cytoplasm"/>
    <property type="evidence" value="ECO:0007669"/>
    <property type="project" value="UniProtKB-SubCell"/>
</dbReference>
<dbReference type="EMBL" id="CAJNOQ010001318">
    <property type="protein sequence ID" value="CAF0886084.1"/>
    <property type="molecule type" value="Genomic_DNA"/>
</dbReference>
<dbReference type="SMART" id="SM00219">
    <property type="entry name" value="TyrKc"/>
    <property type="match status" value="1"/>
</dbReference>
<evidence type="ECO:0000313" key="21">
    <source>
        <dbReference type="EMBL" id="CAF0886084.1"/>
    </source>
</evidence>
<dbReference type="PROSITE" id="PS50057">
    <property type="entry name" value="FERM_3"/>
    <property type="match status" value="1"/>
</dbReference>
<dbReference type="GO" id="GO:0007169">
    <property type="term" value="P:cell surface receptor protein tyrosine kinase signaling pathway"/>
    <property type="evidence" value="ECO:0007669"/>
    <property type="project" value="TreeGrafter"/>
</dbReference>
<dbReference type="InterPro" id="IPR049385">
    <property type="entry name" value="FAK1-like_FERM_C"/>
</dbReference>
<keyword evidence="24" id="KW-1185">Reference proteome</keyword>
<dbReference type="FunFam" id="3.30.200.20:FF:000194">
    <property type="entry name" value="protein-tyrosine kinase 2-beta isoform X1"/>
    <property type="match status" value="1"/>
</dbReference>
<evidence type="ECO:0000256" key="14">
    <source>
        <dbReference type="ARBA" id="ARBA00051245"/>
    </source>
</evidence>
<gene>
    <name evidence="21" type="ORF">GPM918_LOCUS7869</name>
    <name evidence="20" type="ORF">OVA965_LOCUS1872</name>
    <name evidence="23" type="ORF">SRO942_LOCUS7869</name>
    <name evidence="22" type="ORF">TMI583_LOCUS1872</name>
</gene>
<dbReference type="Pfam" id="PF07714">
    <property type="entry name" value="PK_Tyr_Ser-Thr"/>
    <property type="match status" value="2"/>
</dbReference>
<evidence type="ECO:0000256" key="12">
    <source>
        <dbReference type="ARBA" id="ARBA00023137"/>
    </source>
</evidence>
<dbReference type="EMBL" id="CAJOBA010000372">
    <property type="protein sequence ID" value="CAF3526898.1"/>
    <property type="molecule type" value="Genomic_DNA"/>
</dbReference>
<evidence type="ECO:0000313" key="24">
    <source>
        <dbReference type="Proteomes" id="UP000663829"/>
    </source>
</evidence>
<keyword evidence="10 16" id="KW-0067">ATP-binding</keyword>
<keyword evidence="7" id="KW-0808">Transferase</keyword>
<evidence type="ECO:0000256" key="10">
    <source>
        <dbReference type="ARBA" id="ARBA00022840"/>
    </source>
</evidence>
<dbReference type="InterPro" id="IPR017441">
    <property type="entry name" value="Protein_kinase_ATP_BS"/>
</dbReference>
<feature type="domain" description="FERM" evidence="19">
    <location>
        <begin position="1"/>
        <end position="323"/>
    </location>
</feature>
<dbReference type="Gene3D" id="1.20.80.10">
    <property type="match status" value="1"/>
</dbReference>
<feature type="region of interest" description="Disordered" evidence="17">
    <location>
        <begin position="627"/>
        <end position="648"/>
    </location>
</feature>
<dbReference type="PANTHER" id="PTHR24416:SF631">
    <property type="entry name" value="SERINE_THREONINE_TYROSINE KINASE 1"/>
    <property type="match status" value="1"/>
</dbReference>
<dbReference type="GO" id="GO:0043235">
    <property type="term" value="C:receptor complex"/>
    <property type="evidence" value="ECO:0007669"/>
    <property type="project" value="TreeGrafter"/>
</dbReference>
<evidence type="ECO:0000256" key="16">
    <source>
        <dbReference type="PROSITE-ProRule" id="PRU10141"/>
    </source>
</evidence>
<dbReference type="Proteomes" id="UP000681722">
    <property type="component" value="Unassembled WGS sequence"/>
</dbReference>
<dbReference type="Gene3D" id="1.10.510.10">
    <property type="entry name" value="Transferase(Phosphotransferase) domain 1"/>
    <property type="match status" value="2"/>
</dbReference>
<evidence type="ECO:0000256" key="13">
    <source>
        <dbReference type="ARBA" id="ARBA00051243"/>
    </source>
</evidence>
<evidence type="ECO:0000256" key="4">
    <source>
        <dbReference type="ARBA" id="ARBA00011903"/>
    </source>
</evidence>
<reference evidence="21" key="1">
    <citation type="submission" date="2021-02" db="EMBL/GenBank/DDBJ databases">
        <authorList>
            <person name="Nowell W R."/>
        </authorList>
    </citation>
    <scope>NUCLEOTIDE SEQUENCE</scope>
</reference>
<evidence type="ECO:0000256" key="5">
    <source>
        <dbReference type="ARBA" id="ARBA00022475"/>
    </source>
</evidence>
<dbReference type="InterPro" id="IPR014352">
    <property type="entry name" value="FERM/acyl-CoA-bd_prot_sf"/>
</dbReference>
<keyword evidence="12" id="KW-0829">Tyrosine-protein kinase</keyword>
<evidence type="ECO:0000313" key="20">
    <source>
        <dbReference type="EMBL" id="CAF0748586.1"/>
    </source>
</evidence>
<dbReference type="GO" id="GO:0005524">
    <property type="term" value="F:ATP binding"/>
    <property type="evidence" value="ECO:0007669"/>
    <property type="project" value="UniProtKB-UniRule"/>
</dbReference>
<evidence type="ECO:0000313" key="23">
    <source>
        <dbReference type="EMBL" id="CAF3671323.1"/>
    </source>
</evidence>
<dbReference type="PROSITE" id="PS50011">
    <property type="entry name" value="PROTEIN_KINASE_DOM"/>
    <property type="match status" value="1"/>
</dbReference>
<comment type="caution">
    <text evidence="21">The sequence shown here is derived from an EMBL/GenBank/DDBJ whole genome shotgun (WGS) entry which is preliminary data.</text>
</comment>
<dbReference type="SUPFAM" id="SSF47031">
    <property type="entry name" value="Second domain of FERM"/>
    <property type="match status" value="1"/>
</dbReference>
<dbReference type="Gene3D" id="3.30.200.20">
    <property type="entry name" value="Phosphorylase Kinase, domain 1"/>
    <property type="match status" value="1"/>
</dbReference>
<organism evidence="21 24">
    <name type="scientific">Didymodactylos carnosus</name>
    <dbReference type="NCBI Taxonomy" id="1234261"/>
    <lineage>
        <taxon>Eukaryota</taxon>
        <taxon>Metazoa</taxon>
        <taxon>Spiralia</taxon>
        <taxon>Gnathifera</taxon>
        <taxon>Rotifera</taxon>
        <taxon>Eurotatoria</taxon>
        <taxon>Bdelloidea</taxon>
        <taxon>Philodinida</taxon>
        <taxon>Philodinidae</taxon>
        <taxon>Didymodactylos</taxon>
    </lineage>
</organism>
<evidence type="ECO:0000256" key="3">
    <source>
        <dbReference type="ARBA" id="ARBA00004496"/>
    </source>
</evidence>
<dbReference type="SUPFAM" id="SSF50729">
    <property type="entry name" value="PH domain-like"/>
    <property type="match status" value="1"/>
</dbReference>
<evidence type="ECO:0000256" key="2">
    <source>
        <dbReference type="ARBA" id="ARBA00004202"/>
    </source>
</evidence>
<evidence type="ECO:0000256" key="8">
    <source>
        <dbReference type="ARBA" id="ARBA00022741"/>
    </source>
</evidence>
<keyword evidence="8 16" id="KW-0547">Nucleotide-binding</keyword>
<dbReference type="InterPro" id="IPR000719">
    <property type="entry name" value="Prot_kinase_dom"/>
</dbReference>
<dbReference type="SUPFAM" id="SSF56112">
    <property type="entry name" value="Protein kinase-like (PK-like)"/>
    <property type="match status" value="1"/>
</dbReference>
<keyword evidence="9" id="KW-0418">Kinase</keyword>
<dbReference type="AlphaFoldDB" id="A0A813YLP8"/>
<dbReference type="PRINTS" id="PR00109">
    <property type="entry name" value="TYRKINASE"/>
</dbReference>
<feature type="binding site" evidence="16">
    <location>
        <position position="362"/>
    </location>
    <ligand>
        <name>ATP</name>
        <dbReference type="ChEBI" id="CHEBI:30616"/>
    </ligand>
</feature>
<evidence type="ECO:0000256" key="9">
    <source>
        <dbReference type="ARBA" id="ARBA00022777"/>
    </source>
</evidence>
<dbReference type="InterPro" id="IPR000299">
    <property type="entry name" value="FERM_domain"/>
</dbReference>
<feature type="domain" description="Protein kinase" evidence="18">
    <location>
        <begin position="330"/>
        <end position="557"/>
    </location>
</feature>
<dbReference type="Proteomes" id="UP000682733">
    <property type="component" value="Unassembled WGS sequence"/>
</dbReference>
<dbReference type="InterPro" id="IPR008266">
    <property type="entry name" value="Tyr_kinase_AS"/>
</dbReference>
<dbReference type="GO" id="GO:0005886">
    <property type="term" value="C:plasma membrane"/>
    <property type="evidence" value="ECO:0007669"/>
    <property type="project" value="UniProtKB-SubCell"/>
</dbReference>
<evidence type="ECO:0000313" key="22">
    <source>
        <dbReference type="EMBL" id="CAF3526898.1"/>
    </source>
</evidence>
<evidence type="ECO:0000256" key="7">
    <source>
        <dbReference type="ARBA" id="ARBA00022679"/>
    </source>
</evidence>
<keyword evidence="11" id="KW-0472">Membrane</keyword>
<protein>
    <recommendedName>
        <fullName evidence="4">non-specific protein-tyrosine kinase</fullName>
        <ecNumber evidence="4">2.7.10.2</ecNumber>
    </recommendedName>
</protein>
<dbReference type="InterPro" id="IPR011009">
    <property type="entry name" value="Kinase-like_dom_sf"/>
</dbReference>
<dbReference type="InterPro" id="IPR001245">
    <property type="entry name" value="Ser-Thr/Tyr_kinase_cat_dom"/>
</dbReference>
<dbReference type="InterPro" id="IPR050122">
    <property type="entry name" value="RTK"/>
</dbReference>
<proteinExistence type="inferred from homology"/>
<dbReference type="EMBL" id="CAJNOK010000372">
    <property type="protein sequence ID" value="CAF0748586.1"/>
    <property type="molecule type" value="Genomic_DNA"/>
</dbReference>
<evidence type="ECO:0000256" key="6">
    <source>
        <dbReference type="ARBA" id="ARBA00022490"/>
    </source>
</evidence>
<evidence type="ECO:0000256" key="1">
    <source>
        <dbReference type="ARBA" id="ARBA00004167"/>
    </source>
</evidence>
<dbReference type="PROSITE" id="PS00109">
    <property type="entry name" value="PROTEIN_KINASE_TYR"/>
    <property type="match status" value="1"/>
</dbReference>
<dbReference type="GO" id="GO:0004714">
    <property type="term" value="F:transmembrane receptor protein tyrosine kinase activity"/>
    <property type="evidence" value="ECO:0007669"/>
    <property type="project" value="UniProtKB-EC"/>
</dbReference>
<dbReference type="Proteomes" id="UP000677228">
    <property type="component" value="Unassembled WGS sequence"/>
</dbReference>
<comment type="catalytic activity">
    <reaction evidence="14">
        <text>L-tyrosyl-[protein] + ATP = O-phospho-L-tyrosyl-[protein] + ADP + H(+)</text>
        <dbReference type="Rhea" id="RHEA:10596"/>
        <dbReference type="Rhea" id="RHEA-COMP:10136"/>
        <dbReference type="Rhea" id="RHEA-COMP:20101"/>
        <dbReference type="ChEBI" id="CHEBI:15378"/>
        <dbReference type="ChEBI" id="CHEBI:30616"/>
        <dbReference type="ChEBI" id="CHEBI:46858"/>
        <dbReference type="ChEBI" id="CHEBI:61978"/>
        <dbReference type="ChEBI" id="CHEBI:456216"/>
        <dbReference type="EC" id="2.7.10.2"/>
    </reaction>
</comment>
<dbReference type="Proteomes" id="UP000663829">
    <property type="component" value="Unassembled WGS sequence"/>
</dbReference>
<dbReference type="InterPro" id="IPR035963">
    <property type="entry name" value="FERM_2"/>
</dbReference>
<dbReference type="PROSITE" id="PS00107">
    <property type="entry name" value="PROTEIN_KINASE_ATP"/>
    <property type="match status" value="1"/>
</dbReference>
<dbReference type="EMBL" id="CAJOBC010001318">
    <property type="protein sequence ID" value="CAF3671323.1"/>
    <property type="molecule type" value="Genomic_DNA"/>
</dbReference>
<dbReference type="Pfam" id="PF21477">
    <property type="entry name" value="FERM_C_FAK1"/>
    <property type="match status" value="1"/>
</dbReference>
<sequence length="813" mass="92752">MELIQLVLQGPRLSQYDLFYGLSFSLRISFLNTTNKAASHKNALRTSTSSSVKTIDEKWLHPDMTMNKIQKTYGPVNELKFELRLRYFPQSIETITHDKTTFGYFYEQLRIDYLRTKSGLGTTSDIIELGCLEIRKLFKDLNPTALDKKINVDYLEKEIGLRKFFPETILNSYKSAKMTSFENILAILTTKSPIDHRGLMKLTVSGISEPLTFTFSSLSDANDVAILIDGYCMLVNRKTVSIWRLIDNESKTSRSCISPPPFLAPHPLLLINSSDHLNDKDSNVNNNKNSNSQSALSFISQHDEHEDDDELNGDYAAILAPNYQIDRKQIQMIEALGHGQFGDVYRGILKTNRQIELDVAVKTCKEQDSLTTEKFLEEAYVMQKFDHPHIIKLIGICTTHPILLIMELAKLGELRSYLVANRNDFDVITLLVYCQQLSSSLSYLETKKFVHRDIAARNVLVSNHECVKLSDFGLSREIDNSYYKASKGKLLPVKWMAPESSIPNSEVIDKIENGERLPMPSPYCPPKLFELMKECWRYEPSLRPSFTQIEGSIRSILDNERSNVKSFVQFKDRILVPLNKAMPLLQQTPSFDRPLIPVFPSSSSSILLTPTTTSESLSVSFSLSSFHSTSPPSNDPYPSKPPRVSKKDNLLRRYQTINARTGNSYLKQINKESETNSYVTENLIELFHSQTKQIINAVLTLTRQTDGVETAYRQQSETTAVYDDKERMMLVRNVAISVRALLQTLDYAPNEVKEMSEQRYNHFSSLVVSLIESVRQRQYQKTTDLAVDIAKTAKKLFDDILYVFKLIKLSPID</sequence>
<evidence type="ECO:0000259" key="19">
    <source>
        <dbReference type="PROSITE" id="PS50057"/>
    </source>
</evidence>
<comment type="catalytic activity">
    <reaction evidence="13">
        <text>L-tyrosyl-[protein] + ATP = O-phospho-L-tyrosyl-[protein] + ADP + H(+)</text>
        <dbReference type="Rhea" id="RHEA:10596"/>
        <dbReference type="Rhea" id="RHEA-COMP:10136"/>
        <dbReference type="Rhea" id="RHEA-COMP:20101"/>
        <dbReference type="ChEBI" id="CHEBI:15378"/>
        <dbReference type="ChEBI" id="CHEBI:30616"/>
        <dbReference type="ChEBI" id="CHEBI:46858"/>
        <dbReference type="ChEBI" id="CHEBI:61978"/>
        <dbReference type="ChEBI" id="CHEBI:456216"/>
        <dbReference type="EC" id="2.7.10.1"/>
    </reaction>
</comment>
<evidence type="ECO:0000256" key="11">
    <source>
        <dbReference type="ARBA" id="ARBA00023136"/>
    </source>
</evidence>
<evidence type="ECO:0000256" key="15">
    <source>
        <dbReference type="ARBA" id="ARBA00061333"/>
    </source>
</evidence>
<dbReference type="EC" id="2.7.10.2" evidence="4"/>
<dbReference type="PANTHER" id="PTHR24416">
    <property type="entry name" value="TYROSINE-PROTEIN KINASE RECEPTOR"/>
    <property type="match status" value="1"/>
</dbReference>
<keyword evidence="6" id="KW-0963">Cytoplasm</keyword>
<dbReference type="InterPro" id="IPR020635">
    <property type="entry name" value="Tyr_kinase_cat_dom"/>
</dbReference>
<comment type="similarity">
    <text evidence="15">Belongs to the protein kinase superfamily. Tyr protein kinase family. Fes/fps subfamily.</text>
</comment>
<evidence type="ECO:0000259" key="18">
    <source>
        <dbReference type="PROSITE" id="PS50011"/>
    </source>
</evidence>
<accession>A0A813YLP8</accession>
<comment type="subcellular location">
    <subcellularLocation>
        <location evidence="2">Cell membrane</location>
        <topology evidence="2">Peripheral membrane protein</topology>
    </subcellularLocation>
    <subcellularLocation>
        <location evidence="3">Cytoplasm</location>
    </subcellularLocation>
    <subcellularLocation>
        <location evidence="1">Membrane</location>
        <topology evidence="1">Single-pass membrane protein</topology>
    </subcellularLocation>
</comment>
<dbReference type="Gene3D" id="3.10.20.90">
    <property type="entry name" value="Phosphatidylinositol 3-kinase Catalytic Subunit, Chain A, domain 1"/>
    <property type="match status" value="1"/>
</dbReference>
<evidence type="ECO:0000256" key="17">
    <source>
        <dbReference type="SAM" id="MobiDB-lite"/>
    </source>
</evidence>
<dbReference type="OrthoDB" id="9976756at2759"/>
<name>A0A813YLP8_9BILA</name>
<dbReference type="GO" id="GO:0004715">
    <property type="term" value="F:non-membrane spanning protein tyrosine kinase activity"/>
    <property type="evidence" value="ECO:0007669"/>
    <property type="project" value="UniProtKB-EC"/>
</dbReference>